<organism evidence="1 3">
    <name type="scientific">Clostridium beijerinckii</name>
    <name type="common">Clostridium MP</name>
    <dbReference type="NCBI Taxonomy" id="1520"/>
    <lineage>
        <taxon>Bacteria</taxon>
        <taxon>Bacillati</taxon>
        <taxon>Bacillota</taxon>
        <taxon>Clostridia</taxon>
        <taxon>Eubacteriales</taxon>
        <taxon>Clostridiaceae</taxon>
        <taxon>Clostridium</taxon>
    </lineage>
</organism>
<comment type="caution">
    <text evidence="1">The sequence shown here is derived from an EMBL/GenBank/DDBJ whole genome shotgun (WGS) entry which is preliminary data.</text>
</comment>
<dbReference type="Proteomes" id="UP000631418">
    <property type="component" value="Unassembled WGS sequence"/>
</dbReference>
<sequence length="345" mass="39191">MSVKIYSVETLKSARRNQSIETKVPFILNGQEIEVDKKIVNGEMETFELTRPIGEMLRSGSLAQYKDLVRKVVLDVELGREQVPLLYKPIYELLSDPNMPKVIDAKWALYGTVIFSEHMEGQEIKFGSLQAEHGPVARIMTYTAGFEYTKEMKDFNDSFSVELLNKAMGEAYNALLNHMYLSPIIKANYKADNKTSYQGTAEEDVWVRYYKTFNKALSDSRTKKRPGTILLASSMDKDNIEMALKGGYQINGTTYPAVSGIDSIIYYDGWEITVGKKDYSYPGVEQGKAYLIRPRRGFKELLKKDLEIEAASGDLSRLVEEQIVGYAYRGLYAAIDENVQEITFK</sequence>
<proteinExistence type="predicted"/>
<evidence type="ECO:0000313" key="3">
    <source>
        <dbReference type="Proteomes" id="UP000631418"/>
    </source>
</evidence>
<dbReference type="OMA" id="NHIHLYP"/>
<dbReference type="EMBL" id="JABSWW010000001">
    <property type="protein sequence ID" value="NRT90934.1"/>
    <property type="molecule type" value="Genomic_DNA"/>
</dbReference>
<evidence type="ECO:0000313" key="2">
    <source>
        <dbReference type="EMBL" id="NRT90934.1"/>
    </source>
</evidence>
<gene>
    <name evidence="2" type="ORF">B0H41_004613</name>
    <name evidence="1" type="ORF">IS491_26995</name>
</gene>
<dbReference type="EMBL" id="JADOEF010000004">
    <property type="protein sequence ID" value="MBF7812240.1"/>
    <property type="molecule type" value="Genomic_DNA"/>
</dbReference>
<reference evidence="1" key="2">
    <citation type="submission" date="2020-11" db="EMBL/GenBank/DDBJ databases">
        <authorList>
            <person name="Thieme N."/>
            <person name="Liebl W."/>
            <person name="Zverlov V."/>
        </authorList>
    </citation>
    <scope>NUCLEOTIDE SEQUENCE</scope>
    <source>
        <strain evidence="1">NT08</strain>
    </source>
</reference>
<accession>A0AAE2RUY4</accession>
<dbReference type="AlphaFoldDB" id="A0AAE2RUY4"/>
<reference evidence="2" key="1">
    <citation type="submission" date="2020-05" db="EMBL/GenBank/DDBJ databases">
        <authorList>
            <person name="Brown S."/>
            <person name="Huntemann M."/>
            <person name="Clum A."/>
            <person name="Spunde A."/>
            <person name="Palaniappan K."/>
            <person name="Ritter S."/>
            <person name="Mikhailova N."/>
            <person name="Chen I.-M."/>
            <person name="Stamatis D."/>
            <person name="Reddy T."/>
            <person name="O'Malley R."/>
            <person name="Daum C."/>
            <person name="Shapiro N."/>
            <person name="Ivanova N."/>
            <person name="Kyrpides N."/>
            <person name="Woyke T."/>
        </authorList>
    </citation>
    <scope>NUCLEOTIDE SEQUENCE</scope>
    <source>
        <strain evidence="2">DJ080</strain>
    </source>
</reference>
<reference evidence="2" key="3">
    <citation type="journal article" date="2022" name="Nat. Biotechnol.">
        <title>Carbon-negative production of acetone and isopropanol by gas fermentation at industrial pilot scale.</title>
        <authorList>
            <person name="Liew F.E."/>
            <person name="Nogle R."/>
            <person name="Abdalla T."/>
            <person name="Rasor B.J."/>
            <person name="Canter C."/>
            <person name="Jensen R.O."/>
            <person name="Wang L."/>
            <person name="Strutz J."/>
            <person name="Chirania P."/>
            <person name="De Tissera S."/>
            <person name="Mueller A.P."/>
            <person name="Ruan Z."/>
            <person name="Gao A."/>
            <person name="Tran L."/>
            <person name="Engle N.L."/>
            <person name="Bromley J.C."/>
            <person name="Daniell J."/>
            <person name="Conrado R."/>
            <person name="Tschaplinski T.J."/>
            <person name="Giannone R.J."/>
            <person name="Hettich R.L."/>
            <person name="Karim A.S."/>
            <person name="Simpson S.D."/>
            <person name="Brown S.D."/>
            <person name="Leang C."/>
            <person name="Jewett M.C."/>
            <person name="Kopke M."/>
        </authorList>
    </citation>
    <scope>NUCLEOTIDE SEQUENCE</scope>
    <source>
        <strain evidence="2">DJ080</strain>
    </source>
</reference>
<name>A0AAE2RUY4_CLOBE</name>
<protein>
    <submittedName>
        <fullName evidence="1">Aspartate ammonia-lyase</fullName>
    </submittedName>
</protein>
<dbReference type="Proteomes" id="UP001193748">
    <property type="component" value="Unassembled WGS sequence"/>
</dbReference>
<dbReference type="RefSeq" id="WP_011968967.1">
    <property type="nucleotide sequence ID" value="NZ_CP073279.1"/>
</dbReference>
<evidence type="ECO:0000313" key="1">
    <source>
        <dbReference type="EMBL" id="MBF7812240.1"/>
    </source>
</evidence>